<protein>
    <submittedName>
        <fullName evidence="2">Autotransporter domain-containing protein</fullName>
    </submittedName>
</protein>
<evidence type="ECO:0000313" key="2">
    <source>
        <dbReference type="EMBL" id="RJT09740.1"/>
    </source>
</evidence>
<name>A0ABX9NV70_9GAMM</name>
<dbReference type="Gene3D" id="2.40.128.130">
    <property type="entry name" value="Autotransporter beta-domain"/>
    <property type="match status" value="1"/>
</dbReference>
<evidence type="ECO:0000259" key="1">
    <source>
        <dbReference type="Pfam" id="PF25783"/>
    </source>
</evidence>
<keyword evidence="3" id="KW-1185">Reference proteome</keyword>
<sequence>MNSSFTNTGDINVSLNSTGVKIAGEQAKVFVDGNINVTSVKDSSDILQGATGIDISSNNAQVKLNGSVALSNQDIDTTTTAVASRSLQGMVITGNNNDVQITGAVDLNAAGKFKSGLDWQGVLVSGSDNNISITDGVNVSLDTKGVNNSPHTVGINVVGANTAEISGTSTVSNQSNRSGYTELADISAGGRLVLTSDSLVNVNYALVGAGVVPEAGVLQAHDAGTNINNQGVIDASHAGFAVIMAADNGASVINSGTVLATGLGVTGSSDKAATLLARGEGSSALNSGTIEVLSKASPSTAGGSAPIYPLNAYYGLNYALLANDGASVTNVDGGVISMEGRALFGVAASKNGTAINEGEILLDGFLPVTDSEGNITSETPYILDNKAAYFRGAGLVAGSVSAGYGDNATALNSGTVSINNSGFGMLALKGGTVTNQGNINLTADAGVVSDSSTSQLIGLGAMYGGKAINDTTGVININTDIGRAFYVDSGQGSSIVNKGTINFMGAPDDGSHTGSTPTLQSLQGYTVGTSANGSAGQFNGSNIDVSGVTVNTGFTTGTAAKTETFDNVFQGSNIAGAENIQSDSVVWNAQGTQDATGNVDVTMTKNDYRDVADDSVSSVAGALEAGYSNTALYQSLNLKSAAEVTNAMRQISGSTATRAFNDARVLSHRFDMLAEKTVAGENGLGFNVVAKGDQRAELSGNARYDMLALSQTLNLNSTQSLNMEYGIARLDGNGDVTSAGDNSLTGGYSQFFGLKHSLKLDENLSWENALRYDNHQLDSSRSIRYGSVNEVANASNSQQYIEMKTALTKGYELRESLKFTPSIGAKLRHTRDGSYGETGANDYNLKMDAATETAVDAIAGIELTYIGKDGWAATAKVEGGPNLSYSKSARTGSVQGASGQQFSVNDDQHGGGINSLSQLGVNYRNGNKALAVDAFNWQEDGITDLGMMMNVKVDF</sequence>
<dbReference type="InterPro" id="IPR036709">
    <property type="entry name" value="Autotransporte_beta_dom_sf"/>
</dbReference>
<reference evidence="2 3" key="1">
    <citation type="submission" date="2018-09" db="EMBL/GenBank/DDBJ databases">
        <authorList>
            <person name="Le Fleche-Mateos A."/>
        </authorList>
    </citation>
    <scope>NUCLEOTIDE SEQUENCE [LARGE SCALE GENOMIC DNA]</scope>
    <source>
        <strain evidence="2 3">DSM 30078</strain>
    </source>
</reference>
<proteinExistence type="predicted"/>
<evidence type="ECO:0000313" key="3">
    <source>
        <dbReference type="Proteomes" id="UP000284119"/>
    </source>
</evidence>
<dbReference type="Pfam" id="PF25783">
    <property type="entry name" value="BigA_beta"/>
    <property type="match status" value="1"/>
</dbReference>
<accession>A0ABX9NV70</accession>
<dbReference type="Proteomes" id="UP000284119">
    <property type="component" value="Unassembled WGS sequence"/>
</dbReference>
<gene>
    <name evidence="2" type="ORF">D5396_20410</name>
</gene>
<organism evidence="2 3">
    <name type="scientific">Rahnella inusitata</name>
    <dbReference type="NCBI Taxonomy" id="58169"/>
    <lineage>
        <taxon>Bacteria</taxon>
        <taxon>Pseudomonadati</taxon>
        <taxon>Pseudomonadota</taxon>
        <taxon>Gammaproteobacteria</taxon>
        <taxon>Enterobacterales</taxon>
        <taxon>Yersiniaceae</taxon>
        <taxon>Rahnella</taxon>
    </lineage>
</organism>
<dbReference type="SUPFAM" id="SSF103515">
    <property type="entry name" value="Autotransporter"/>
    <property type="match status" value="1"/>
</dbReference>
<comment type="caution">
    <text evidence="2">The sequence shown here is derived from an EMBL/GenBank/DDBJ whole genome shotgun (WGS) entry which is preliminary data.</text>
</comment>
<feature type="domain" description="Putative surface-exposed virulence protein BigA beta-sandwich" evidence="1">
    <location>
        <begin position="524"/>
        <end position="607"/>
    </location>
</feature>
<dbReference type="InterPro" id="IPR058034">
    <property type="entry name" value="BigA_beta"/>
</dbReference>
<dbReference type="EMBL" id="RAHG01000014">
    <property type="protein sequence ID" value="RJT09740.1"/>
    <property type="molecule type" value="Genomic_DNA"/>
</dbReference>